<comment type="caution">
    <text evidence="2">The sequence shown here is derived from an EMBL/GenBank/DDBJ whole genome shotgun (WGS) entry which is preliminary data.</text>
</comment>
<dbReference type="EMBL" id="RBIG01000001">
    <property type="protein sequence ID" value="RKQ73126.1"/>
    <property type="molecule type" value="Genomic_DNA"/>
</dbReference>
<gene>
    <name evidence="2" type="ORF">BCL74_0900</name>
</gene>
<dbReference type="InterPro" id="IPR011727">
    <property type="entry name" value="CHP02117"/>
</dbReference>
<keyword evidence="1" id="KW-0732">Signal</keyword>
<feature type="signal peptide" evidence="1">
    <location>
        <begin position="1"/>
        <end position="16"/>
    </location>
</feature>
<organism evidence="2 3">
    <name type="scientific">Oceanibaculum indicum</name>
    <dbReference type="NCBI Taxonomy" id="526216"/>
    <lineage>
        <taxon>Bacteria</taxon>
        <taxon>Pseudomonadati</taxon>
        <taxon>Pseudomonadota</taxon>
        <taxon>Alphaproteobacteria</taxon>
        <taxon>Rhodospirillales</taxon>
        <taxon>Oceanibaculaceae</taxon>
        <taxon>Oceanibaculum</taxon>
    </lineage>
</organism>
<reference evidence="2 3" key="1">
    <citation type="submission" date="2018-10" db="EMBL/GenBank/DDBJ databases">
        <title>Comparative analysis of microorganisms from saline springs in Andes Mountain Range, Colombia.</title>
        <authorList>
            <person name="Rubin E."/>
        </authorList>
    </citation>
    <scope>NUCLEOTIDE SEQUENCE [LARGE SCALE GENOMIC DNA]</scope>
    <source>
        <strain evidence="2 3">USBA 36</strain>
    </source>
</reference>
<sequence>MLLRLVSILMLLAGCAADDRAPADIAVGDGPPARTIYAISNGWHAGILLARSDLPTGLLPEAADFPTANWLEFGWGDREYYPNPRPTMGMALAAGLTPTPAVLHIAGRAALPEAAGKLEILPLRISEAGLRRMVERIDAAVERPAGQERADSIAPGLYETSLFYPAHGEFHLFNTCNSWVARKLSWAGLPVTDTGVTMAEDLMVQLRSLAVPE</sequence>
<dbReference type="PROSITE" id="PS51257">
    <property type="entry name" value="PROKAR_LIPOPROTEIN"/>
    <property type="match status" value="1"/>
</dbReference>
<dbReference type="Proteomes" id="UP000277424">
    <property type="component" value="Unassembled WGS sequence"/>
</dbReference>
<dbReference type="Pfam" id="PF09601">
    <property type="entry name" value="DUF2459"/>
    <property type="match status" value="1"/>
</dbReference>
<accession>A0A420WQI2</accession>
<protein>
    <submittedName>
        <fullName evidence="2">Uncharacterized protein (TIGR02117 family)</fullName>
    </submittedName>
</protein>
<dbReference type="RefSeq" id="WP_121217880.1">
    <property type="nucleotide sequence ID" value="NZ_RBIG01000001.1"/>
</dbReference>
<feature type="chain" id="PRO_5019322331" evidence="1">
    <location>
        <begin position="17"/>
        <end position="213"/>
    </location>
</feature>
<name>A0A420WQI2_9PROT</name>
<dbReference type="OrthoDB" id="211174at2"/>
<dbReference type="AlphaFoldDB" id="A0A420WQI2"/>
<proteinExistence type="predicted"/>
<evidence type="ECO:0000313" key="3">
    <source>
        <dbReference type="Proteomes" id="UP000277424"/>
    </source>
</evidence>
<evidence type="ECO:0000313" key="2">
    <source>
        <dbReference type="EMBL" id="RKQ73126.1"/>
    </source>
</evidence>
<evidence type="ECO:0000256" key="1">
    <source>
        <dbReference type="SAM" id="SignalP"/>
    </source>
</evidence>